<dbReference type="RefSeq" id="XP_007671707.1">
    <property type="nucleotide sequence ID" value="XM_007673517.1"/>
</dbReference>
<dbReference type="AlphaFoldDB" id="M2M0K7"/>
<evidence type="ECO:0000313" key="2">
    <source>
        <dbReference type="Proteomes" id="UP000011761"/>
    </source>
</evidence>
<dbReference type="HOGENOM" id="CLU_2108585_0_0_1"/>
<evidence type="ECO:0000313" key="1">
    <source>
        <dbReference type="EMBL" id="EMD00523.1"/>
    </source>
</evidence>
<accession>M2M0K7</accession>
<proteinExistence type="predicted"/>
<reference evidence="1 2" key="1">
    <citation type="journal article" date="2012" name="PLoS Pathog.">
        <title>Diverse lifestyles and strategies of plant pathogenesis encoded in the genomes of eighteen Dothideomycetes fungi.</title>
        <authorList>
            <person name="Ohm R.A."/>
            <person name="Feau N."/>
            <person name="Henrissat B."/>
            <person name="Schoch C.L."/>
            <person name="Horwitz B.A."/>
            <person name="Barry K.W."/>
            <person name="Condon B.J."/>
            <person name="Copeland A.C."/>
            <person name="Dhillon B."/>
            <person name="Glaser F."/>
            <person name="Hesse C.N."/>
            <person name="Kosti I."/>
            <person name="LaButti K."/>
            <person name="Lindquist E.A."/>
            <person name="Lucas S."/>
            <person name="Salamov A.A."/>
            <person name="Bradshaw R.E."/>
            <person name="Ciuffetti L."/>
            <person name="Hamelin R.C."/>
            <person name="Kema G.H.J."/>
            <person name="Lawrence C."/>
            <person name="Scott J.A."/>
            <person name="Spatafora J.W."/>
            <person name="Turgeon B.G."/>
            <person name="de Wit P.J.G.M."/>
            <person name="Zhong S."/>
            <person name="Goodwin S.B."/>
            <person name="Grigoriev I.V."/>
        </authorList>
    </citation>
    <scope>NUCLEOTIDE SEQUENCE [LARGE SCALE GENOMIC DNA]</scope>
    <source>
        <strain evidence="1 2">UAMH 10762</strain>
    </source>
</reference>
<dbReference type="Proteomes" id="UP000011761">
    <property type="component" value="Unassembled WGS sequence"/>
</dbReference>
<dbReference type="GeneID" id="19110801"/>
<gene>
    <name evidence="1" type="ORF">BAUCODRAFT_28871</name>
</gene>
<dbReference type="EMBL" id="KB445550">
    <property type="protein sequence ID" value="EMD00523.1"/>
    <property type="molecule type" value="Genomic_DNA"/>
</dbReference>
<name>M2M0K7_BAUPA</name>
<keyword evidence="2" id="KW-1185">Reference proteome</keyword>
<protein>
    <submittedName>
        <fullName evidence="1">Uncharacterized protein</fullName>
    </submittedName>
</protein>
<sequence length="115" mass="12363">MAAKPGTPSIAVSEDLVLLLRHHSAGCAAGALILPARECPQAWLLTSLLSPKNSAPFLMGVDTMPTFRNPVEGHNSHCKRCADRYHQPSYSAIRYAVHVQCIQSLPTSACALNPD</sequence>
<organism evidence="1 2">
    <name type="scientific">Baudoinia panamericana (strain UAMH 10762)</name>
    <name type="common">Angels' share fungus</name>
    <name type="synonym">Baudoinia compniacensis (strain UAMH 10762)</name>
    <dbReference type="NCBI Taxonomy" id="717646"/>
    <lineage>
        <taxon>Eukaryota</taxon>
        <taxon>Fungi</taxon>
        <taxon>Dikarya</taxon>
        <taxon>Ascomycota</taxon>
        <taxon>Pezizomycotina</taxon>
        <taxon>Dothideomycetes</taxon>
        <taxon>Dothideomycetidae</taxon>
        <taxon>Mycosphaerellales</taxon>
        <taxon>Teratosphaeriaceae</taxon>
        <taxon>Baudoinia</taxon>
    </lineage>
</organism>
<dbReference type="KEGG" id="bcom:BAUCODRAFT_28871"/>